<proteinExistence type="predicted"/>
<gene>
    <name evidence="1" type="ORF">GCM10011607_28910</name>
</gene>
<accession>A0ABQ1JDX8</accession>
<name>A0ABQ1JDX8_9GAMM</name>
<dbReference type="RefSeq" id="WP_188740067.1">
    <property type="nucleotide sequence ID" value="NZ_BMII01000024.1"/>
</dbReference>
<dbReference type="Proteomes" id="UP000617555">
    <property type="component" value="Unassembled WGS sequence"/>
</dbReference>
<keyword evidence="2" id="KW-1185">Reference proteome</keyword>
<evidence type="ECO:0000313" key="2">
    <source>
        <dbReference type="Proteomes" id="UP000617555"/>
    </source>
</evidence>
<evidence type="ECO:0000313" key="1">
    <source>
        <dbReference type="EMBL" id="GGB66501.1"/>
    </source>
</evidence>
<comment type="caution">
    <text evidence="1">The sequence shown here is derived from an EMBL/GenBank/DDBJ whole genome shotgun (WGS) entry which is preliminary data.</text>
</comment>
<reference evidence="2" key="1">
    <citation type="journal article" date="2019" name="Int. J. Syst. Evol. Microbiol.">
        <title>The Global Catalogue of Microorganisms (GCM) 10K type strain sequencing project: providing services to taxonomists for standard genome sequencing and annotation.</title>
        <authorList>
            <consortium name="The Broad Institute Genomics Platform"/>
            <consortium name="The Broad Institute Genome Sequencing Center for Infectious Disease"/>
            <person name="Wu L."/>
            <person name="Ma J."/>
        </authorList>
    </citation>
    <scope>NUCLEOTIDE SEQUENCE [LARGE SCALE GENOMIC DNA]</scope>
    <source>
        <strain evidence="2">CGMCC 1.15339</strain>
    </source>
</reference>
<protein>
    <submittedName>
        <fullName evidence="1">Uncharacterized protein</fullName>
    </submittedName>
</protein>
<organism evidence="1 2">
    <name type="scientific">Shewanella inventionis</name>
    <dbReference type="NCBI Taxonomy" id="1738770"/>
    <lineage>
        <taxon>Bacteria</taxon>
        <taxon>Pseudomonadati</taxon>
        <taxon>Pseudomonadota</taxon>
        <taxon>Gammaproteobacteria</taxon>
        <taxon>Alteromonadales</taxon>
        <taxon>Shewanellaceae</taxon>
        <taxon>Shewanella</taxon>
    </lineage>
</organism>
<dbReference type="EMBL" id="BMII01000024">
    <property type="protein sequence ID" value="GGB66501.1"/>
    <property type="molecule type" value="Genomic_DNA"/>
</dbReference>
<sequence>MHLYVLELDQNNYFVNSSADVGKALWLNFEQVDDLGSEWLSIFHPKRVVHLSEIGAAKHNDISKIVDQCTLRLAKKFGFEHVRGGSFQSNTEYAYPSLWDLFLTDDIPPADLSKMKPVSALWVNN</sequence>